<dbReference type="PROSITE" id="PS50850">
    <property type="entry name" value="MFS"/>
    <property type="match status" value="1"/>
</dbReference>
<feature type="transmembrane region" description="Helical" evidence="8">
    <location>
        <begin position="119"/>
        <end position="144"/>
    </location>
</feature>
<dbReference type="InterPro" id="IPR011701">
    <property type="entry name" value="MFS"/>
</dbReference>
<dbReference type="EMBL" id="JANDBD010000001">
    <property type="protein sequence ID" value="MCP9271013.1"/>
    <property type="molecule type" value="Genomic_DNA"/>
</dbReference>
<keyword evidence="6 8" id="KW-0472">Membrane</keyword>
<dbReference type="InterPro" id="IPR004638">
    <property type="entry name" value="EmrB-like"/>
</dbReference>
<accession>A0ABT1LVT8</accession>
<keyword evidence="4 8" id="KW-0812">Transmembrane</keyword>
<evidence type="ECO:0000256" key="8">
    <source>
        <dbReference type="SAM" id="Phobius"/>
    </source>
</evidence>
<keyword evidence="5 8" id="KW-1133">Transmembrane helix</keyword>
<name>A0ABT1LVT8_9MYCO</name>
<dbReference type="Gene3D" id="1.20.1720.10">
    <property type="entry name" value="Multidrug resistance protein D"/>
    <property type="match status" value="1"/>
</dbReference>
<sequence>MMIGFFMILVDSTIVAVANPEILHRLDTDYDGVIWVTSAYLLAYAVPLLLAGRLGDRFGPKNLYLVGLGVFTLASLWCGLAGSIEWLIAARVVQGIGAALMTPQTLSTITRIFPAARRGVALSVWGATAGVATLVGPLAGGFLIDVLSWQWIFFVNVPVGVIGLALAYWFVPALPTAQRGFDVIGVALSGVGLFFIVFGLQEGHSHDWTWWIWLMVFGGLGFMVGFVYWQSVNRDEPLIPLKIFSDNDFSMANIGIAVIGFVVTAMVVPMMFYAQAVRGYSPTGSALLMSPMAIASGVLAPFVGKIVDRVHPRPIVGFGFSAIAIAMTWLSVELTPTTPVWRLVLPLTLMGVGMAFIWSPLAATATRNLAPQLAGAGSGVYNTTRQVGGVLGSAGIAAFMTARIAAELPGADLRGQDAEGAGGPVVALPEFLREPFAAALSQSLLLPAFIALFGVISALFLGGFGDDVLLRPAPTPEEQHGPDELESFTAALRTHSGVDTFVAGGGHRRGRAYEPDYFPDDDDYVEFTVDRHDEPELERSPEPDVPGDAFPADESATAPMAVHVEHPLHAPADTWHSGPVESWHSLLEDDPEPQLDPPPVAETNGRDPWHIAFDELMAASPASQPEPVVPPHSEPIGFAHNGFHVNGARHQQVQAPPEPQRGGGRHSRDGDGEGDAGTYGKHSMPFRD</sequence>
<feature type="transmembrane region" description="Helical" evidence="8">
    <location>
        <begin position="32"/>
        <end position="51"/>
    </location>
</feature>
<evidence type="ECO:0000313" key="11">
    <source>
        <dbReference type="Proteomes" id="UP001651690"/>
    </source>
</evidence>
<feature type="transmembrane region" description="Helical" evidence="8">
    <location>
        <begin position="150"/>
        <end position="171"/>
    </location>
</feature>
<evidence type="ECO:0000256" key="1">
    <source>
        <dbReference type="ARBA" id="ARBA00004651"/>
    </source>
</evidence>
<dbReference type="InterPro" id="IPR036259">
    <property type="entry name" value="MFS_trans_sf"/>
</dbReference>
<evidence type="ECO:0000256" key="7">
    <source>
        <dbReference type="SAM" id="MobiDB-lite"/>
    </source>
</evidence>
<evidence type="ECO:0000313" key="10">
    <source>
        <dbReference type="EMBL" id="MCP9271013.1"/>
    </source>
</evidence>
<dbReference type="CDD" id="cd17321">
    <property type="entry name" value="MFS_MMR_MDR_like"/>
    <property type="match status" value="1"/>
</dbReference>
<dbReference type="SUPFAM" id="SSF103473">
    <property type="entry name" value="MFS general substrate transporter"/>
    <property type="match status" value="1"/>
</dbReference>
<feature type="region of interest" description="Disordered" evidence="7">
    <location>
        <begin position="640"/>
        <end position="688"/>
    </location>
</feature>
<evidence type="ECO:0000256" key="3">
    <source>
        <dbReference type="ARBA" id="ARBA00022475"/>
    </source>
</evidence>
<evidence type="ECO:0000259" key="9">
    <source>
        <dbReference type="PROSITE" id="PS50850"/>
    </source>
</evidence>
<dbReference type="Pfam" id="PF07690">
    <property type="entry name" value="MFS_1"/>
    <property type="match status" value="1"/>
</dbReference>
<keyword evidence="2" id="KW-0813">Transport</keyword>
<dbReference type="PANTHER" id="PTHR42718">
    <property type="entry name" value="MAJOR FACILITATOR SUPERFAMILY MULTIDRUG TRANSPORTER MFSC"/>
    <property type="match status" value="1"/>
</dbReference>
<comment type="subcellular location">
    <subcellularLocation>
        <location evidence="1">Cell membrane</location>
        <topology evidence="1">Multi-pass membrane protein</topology>
    </subcellularLocation>
</comment>
<dbReference type="Proteomes" id="UP001651690">
    <property type="component" value="Unassembled WGS sequence"/>
</dbReference>
<dbReference type="RefSeq" id="WP_255058285.1">
    <property type="nucleotide sequence ID" value="NZ_JANDBD010000001.1"/>
</dbReference>
<keyword evidence="11" id="KW-1185">Reference proteome</keyword>
<organism evidence="10 11">
    <name type="scientific">Mycolicibacterium arenosum</name>
    <dbReference type="NCBI Taxonomy" id="2952157"/>
    <lineage>
        <taxon>Bacteria</taxon>
        <taxon>Bacillati</taxon>
        <taxon>Actinomycetota</taxon>
        <taxon>Actinomycetes</taxon>
        <taxon>Mycobacteriales</taxon>
        <taxon>Mycobacteriaceae</taxon>
        <taxon>Mycolicibacterium</taxon>
    </lineage>
</organism>
<evidence type="ECO:0000256" key="6">
    <source>
        <dbReference type="ARBA" id="ARBA00023136"/>
    </source>
</evidence>
<evidence type="ECO:0000256" key="4">
    <source>
        <dbReference type="ARBA" id="ARBA00022692"/>
    </source>
</evidence>
<comment type="caution">
    <text evidence="10">The sequence shown here is derived from an EMBL/GenBank/DDBJ whole genome shotgun (WGS) entry which is preliminary data.</text>
</comment>
<evidence type="ECO:0000256" key="2">
    <source>
        <dbReference type="ARBA" id="ARBA00022448"/>
    </source>
</evidence>
<feature type="transmembrane region" description="Helical" evidence="8">
    <location>
        <begin position="286"/>
        <end position="303"/>
    </location>
</feature>
<feature type="region of interest" description="Disordered" evidence="7">
    <location>
        <begin position="570"/>
        <end position="604"/>
    </location>
</feature>
<feature type="transmembrane region" description="Helical" evidence="8">
    <location>
        <begin position="63"/>
        <end position="82"/>
    </location>
</feature>
<feature type="transmembrane region" description="Helical" evidence="8">
    <location>
        <begin position="180"/>
        <end position="198"/>
    </location>
</feature>
<protein>
    <submittedName>
        <fullName evidence="10">MFS transporter</fullName>
    </submittedName>
</protein>
<dbReference type="Gene3D" id="1.20.1250.20">
    <property type="entry name" value="MFS general substrate transporter like domains"/>
    <property type="match status" value="1"/>
</dbReference>
<feature type="transmembrane region" description="Helical" evidence="8">
    <location>
        <begin position="210"/>
        <end position="229"/>
    </location>
</feature>
<feature type="domain" description="Major facilitator superfamily (MFS) profile" evidence="9">
    <location>
        <begin position="1"/>
        <end position="466"/>
    </location>
</feature>
<dbReference type="NCBIfam" id="TIGR00711">
    <property type="entry name" value="efflux_EmrB"/>
    <property type="match status" value="1"/>
</dbReference>
<feature type="transmembrane region" description="Helical" evidence="8">
    <location>
        <begin position="344"/>
        <end position="363"/>
    </location>
</feature>
<gene>
    <name evidence="10" type="ORF">NM203_02300</name>
</gene>
<dbReference type="PANTHER" id="PTHR42718:SF42">
    <property type="entry name" value="EXPORT PROTEIN"/>
    <property type="match status" value="1"/>
</dbReference>
<feature type="transmembrane region" description="Helical" evidence="8">
    <location>
        <begin position="315"/>
        <end position="332"/>
    </location>
</feature>
<reference evidence="10 11" key="1">
    <citation type="submission" date="2022-06" db="EMBL/GenBank/DDBJ databases">
        <title>Mycolicibacterium sp. CAU 1645 isolated from seawater.</title>
        <authorList>
            <person name="Kim W."/>
        </authorList>
    </citation>
    <scope>NUCLEOTIDE SEQUENCE [LARGE SCALE GENOMIC DNA]</scope>
    <source>
        <strain evidence="10 11">CAU 1645</strain>
    </source>
</reference>
<keyword evidence="3" id="KW-1003">Cell membrane</keyword>
<feature type="transmembrane region" description="Helical" evidence="8">
    <location>
        <begin position="250"/>
        <end position="274"/>
    </location>
</feature>
<dbReference type="InterPro" id="IPR020846">
    <property type="entry name" value="MFS_dom"/>
</dbReference>
<proteinExistence type="predicted"/>
<feature type="transmembrane region" description="Helical" evidence="8">
    <location>
        <begin position="88"/>
        <end position="107"/>
    </location>
</feature>
<feature type="transmembrane region" description="Helical" evidence="8">
    <location>
        <begin position="444"/>
        <end position="464"/>
    </location>
</feature>
<evidence type="ECO:0000256" key="5">
    <source>
        <dbReference type="ARBA" id="ARBA00022989"/>
    </source>
</evidence>